<dbReference type="Proteomes" id="UP001449657">
    <property type="component" value="Chromosome"/>
</dbReference>
<organism evidence="6 7">
    <name type="scientific">Chitinophaga caseinilytica</name>
    <dbReference type="NCBI Taxonomy" id="2267521"/>
    <lineage>
        <taxon>Bacteria</taxon>
        <taxon>Pseudomonadati</taxon>
        <taxon>Bacteroidota</taxon>
        <taxon>Chitinophagia</taxon>
        <taxon>Chitinophagales</taxon>
        <taxon>Chitinophagaceae</taxon>
        <taxon>Chitinophaga</taxon>
    </lineage>
</organism>
<evidence type="ECO:0000259" key="5">
    <source>
        <dbReference type="PROSITE" id="PS50893"/>
    </source>
</evidence>
<keyword evidence="3" id="KW-0547">Nucleotide-binding</keyword>
<evidence type="ECO:0000256" key="4">
    <source>
        <dbReference type="ARBA" id="ARBA00022840"/>
    </source>
</evidence>
<dbReference type="SMART" id="SM00382">
    <property type="entry name" value="AAA"/>
    <property type="match status" value="1"/>
</dbReference>
<dbReference type="InterPro" id="IPR003593">
    <property type="entry name" value="AAA+_ATPase"/>
</dbReference>
<reference evidence="6 7" key="1">
    <citation type="submission" date="2024-03" db="EMBL/GenBank/DDBJ databases">
        <title>Chitinophaga caseinilytica sp. nov., a casein hydrolysing bacterium isolated from forest soil.</title>
        <authorList>
            <person name="Lee D.S."/>
            <person name="Han D.M."/>
            <person name="Baek J.H."/>
            <person name="Choi D.G."/>
            <person name="Jeon J.H."/>
            <person name="Jeon C.O."/>
        </authorList>
    </citation>
    <scope>NUCLEOTIDE SEQUENCE [LARGE SCALE GENOMIC DNA]</scope>
    <source>
        <strain evidence="6 7">KACC 19118</strain>
    </source>
</reference>
<dbReference type="Pfam" id="PF00005">
    <property type="entry name" value="ABC_tran"/>
    <property type="match status" value="1"/>
</dbReference>
<dbReference type="PANTHER" id="PTHR43335">
    <property type="entry name" value="ABC TRANSPORTER, ATP-BINDING PROTEIN"/>
    <property type="match status" value="1"/>
</dbReference>
<name>A0ABZ2YYM8_9BACT</name>
<protein>
    <submittedName>
        <fullName evidence="6">ABC transporter ATP-binding protein</fullName>
    </submittedName>
</protein>
<dbReference type="Gene3D" id="3.40.50.300">
    <property type="entry name" value="P-loop containing nucleotide triphosphate hydrolases"/>
    <property type="match status" value="1"/>
</dbReference>
<evidence type="ECO:0000313" key="7">
    <source>
        <dbReference type="Proteomes" id="UP001449657"/>
    </source>
</evidence>
<accession>A0ABZ2YYM8</accession>
<gene>
    <name evidence="6" type="ORF">WJU22_15025</name>
</gene>
<evidence type="ECO:0000256" key="3">
    <source>
        <dbReference type="ARBA" id="ARBA00022741"/>
    </source>
</evidence>
<proteinExistence type="inferred from homology"/>
<evidence type="ECO:0000256" key="2">
    <source>
        <dbReference type="ARBA" id="ARBA00022448"/>
    </source>
</evidence>
<evidence type="ECO:0000313" key="6">
    <source>
        <dbReference type="EMBL" id="WZN44210.1"/>
    </source>
</evidence>
<dbReference type="PROSITE" id="PS50893">
    <property type="entry name" value="ABC_TRANSPORTER_2"/>
    <property type="match status" value="1"/>
</dbReference>
<dbReference type="InterPro" id="IPR003439">
    <property type="entry name" value="ABC_transporter-like_ATP-bd"/>
</dbReference>
<dbReference type="PANTHER" id="PTHR43335:SF4">
    <property type="entry name" value="ABC TRANSPORTER, ATP-BINDING PROTEIN"/>
    <property type="match status" value="1"/>
</dbReference>
<dbReference type="GO" id="GO:0005524">
    <property type="term" value="F:ATP binding"/>
    <property type="evidence" value="ECO:0007669"/>
    <property type="project" value="UniProtKB-KW"/>
</dbReference>
<comment type="similarity">
    <text evidence="1">Belongs to the ABC transporter superfamily.</text>
</comment>
<dbReference type="SUPFAM" id="SSF52540">
    <property type="entry name" value="P-loop containing nucleoside triphosphate hydrolases"/>
    <property type="match status" value="1"/>
</dbReference>
<dbReference type="CDD" id="cd03230">
    <property type="entry name" value="ABC_DR_subfamily_A"/>
    <property type="match status" value="1"/>
</dbReference>
<keyword evidence="2" id="KW-0813">Transport</keyword>
<sequence length="319" mass="34582">MEHPVIELEGLTKYYGRQKVVDGLTLSIGRGEIFGLIGPNGAGKTTTILMMLGLSEPSAGKATVCGIDATRNPVAVKRKVGYMPDSVGFYDNLTALENLQLIGRLNGIAEQEIIGRAQQTMELVGLADVMHKKTGAYSRGMKQRLGLADILVRGPEVMILDEPTLGIDPGGIQEFLDLVRRLSRQQGLTVLLSSHHLHHMQQVCDRVGIFVEGKLRMEGDIASISGKLFGQEPCLVTVTSRESLTGQTSVEAALRDLEGIQDVTVEEHSIGISCSTEITPEIVQLLVGLGIGITGVQRKSYGLDDIYARFFDNQSNKHS</sequence>
<evidence type="ECO:0000256" key="1">
    <source>
        <dbReference type="ARBA" id="ARBA00005417"/>
    </source>
</evidence>
<dbReference type="EMBL" id="CP150096">
    <property type="protein sequence ID" value="WZN44210.1"/>
    <property type="molecule type" value="Genomic_DNA"/>
</dbReference>
<keyword evidence="7" id="KW-1185">Reference proteome</keyword>
<dbReference type="RefSeq" id="WP_341839000.1">
    <property type="nucleotide sequence ID" value="NZ_CP149792.1"/>
</dbReference>
<feature type="domain" description="ABC transporter" evidence="5">
    <location>
        <begin position="6"/>
        <end position="237"/>
    </location>
</feature>
<dbReference type="InterPro" id="IPR027417">
    <property type="entry name" value="P-loop_NTPase"/>
</dbReference>
<keyword evidence="4 6" id="KW-0067">ATP-binding</keyword>